<dbReference type="HOGENOM" id="CLU_1832004_0_0_6"/>
<evidence type="ECO:0000313" key="1">
    <source>
        <dbReference type="EMBL" id="EFE23341.1"/>
    </source>
</evidence>
<organism evidence="1 2">
    <name type="scientific">Edwardsiella tarda ATCC 23685</name>
    <dbReference type="NCBI Taxonomy" id="500638"/>
    <lineage>
        <taxon>Bacteria</taxon>
        <taxon>Pseudomonadati</taxon>
        <taxon>Pseudomonadota</taxon>
        <taxon>Gammaproteobacteria</taxon>
        <taxon>Enterobacterales</taxon>
        <taxon>Hafniaceae</taxon>
        <taxon>Edwardsiella</taxon>
    </lineage>
</organism>
<reference evidence="1 2" key="1">
    <citation type="submission" date="2010-02" db="EMBL/GenBank/DDBJ databases">
        <authorList>
            <person name="Weinstock G."/>
            <person name="Sodergren E."/>
            <person name="Clifton S."/>
            <person name="Fulton L."/>
            <person name="Fulton B."/>
            <person name="Courtney L."/>
            <person name="Fronick C."/>
            <person name="Harrison M."/>
            <person name="Strong C."/>
            <person name="Farmer C."/>
            <person name="Delahaunty K."/>
            <person name="Markovic C."/>
            <person name="Hall O."/>
            <person name="Minx P."/>
            <person name="Tomlinson C."/>
            <person name="Mitreva M."/>
            <person name="Nelson J."/>
            <person name="Hou S."/>
            <person name="Wollam A."/>
            <person name="Pepin K.H."/>
            <person name="Johnson M."/>
            <person name="Bhonagiri V."/>
            <person name="Zhang X."/>
            <person name="Suruliraj S."/>
            <person name="Warren W."/>
            <person name="Chinwalla A."/>
            <person name="Mardis E.R."/>
            <person name="Wilson R.K."/>
        </authorList>
    </citation>
    <scope>NUCLEOTIDE SEQUENCE [LARGE SCALE GENOMIC DNA]</scope>
    <source>
        <strain evidence="1 2">ATCC 23685</strain>
    </source>
</reference>
<gene>
    <name evidence="1" type="ORF">EDWATA_01640</name>
</gene>
<comment type="caution">
    <text evidence="1">The sequence shown here is derived from an EMBL/GenBank/DDBJ whole genome shotgun (WGS) entry which is preliminary data.</text>
</comment>
<protein>
    <submittedName>
        <fullName evidence="1">Uncharacterized protein</fullName>
    </submittedName>
</protein>
<dbReference type="EMBL" id="ADGK01000097">
    <property type="protein sequence ID" value="EFE23341.1"/>
    <property type="molecule type" value="Genomic_DNA"/>
</dbReference>
<evidence type="ECO:0000313" key="2">
    <source>
        <dbReference type="Proteomes" id="UP000003692"/>
    </source>
</evidence>
<dbReference type="Proteomes" id="UP000003692">
    <property type="component" value="Unassembled WGS sequence"/>
</dbReference>
<proteinExistence type="predicted"/>
<sequence length="140" mass="14845">MALKLGQLAVVVVAQVGQRQIVEQQIQVLLFRELKDKIILAALTVTRFPAASPGAAARLAIDAVILYKMVITGMDPLAFPPSALLKQRLADVVVRDGDRLAALDIGDGAAMNGIRDGFLDLRGIAAQEALAVHRALVLAV</sequence>
<accession>D4F4G9</accession>
<name>D4F4G9_EDWTA</name>
<dbReference type="AlphaFoldDB" id="D4F4G9"/>